<reference evidence="2" key="2">
    <citation type="journal article" date="2024" name="Plant">
        <title>Genomic evolution and insights into agronomic trait innovations of Sesamum species.</title>
        <authorList>
            <person name="Miao H."/>
            <person name="Wang L."/>
            <person name="Qu L."/>
            <person name="Liu H."/>
            <person name="Sun Y."/>
            <person name="Le M."/>
            <person name="Wang Q."/>
            <person name="Wei S."/>
            <person name="Zheng Y."/>
            <person name="Lin W."/>
            <person name="Duan Y."/>
            <person name="Cao H."/>
            <person name="Xiong S."/>
            <person name="Wang X."/>
            <person name="Wei L."/>
            <person name="Li C."/>
            <person name="Ma Q."/>
            <person name="Ju M."/>
            <person name="Zhao R."/>
            <person name="Li G."/>
            <person name="Mu C."/>
            <person name="Tian Q."/>
            <person name="Mei H."/>
            <person name="Zhang T."/>
            <person name="Gao T."/>
            <person name="Zhang H."/>
        </authorList>
    </citation>
    <scope>NUCLEOTIDE SEQUENCE</scope>
    <source>
        <strain evidence="2">K16</strain>
    </source>
</reference>
<sequence length="465" mass="53128">MGISTGVLLKILEERERNRRVLKWVVSVDGFCGFGFLENGFALDCPGSIWRLHSWRLYALVKFSFGSFQYMGRPIYQNLRYIWLHFPNLFMHWDNTGDWFWWFCNLSFYGPSMPMNFNAAAGAGYVAQRLKNFKSKNNWSNLSYESRNNVRPESSSIRQKVQDKSCPFRRVLSGKCFEEEMSREGEKSSEDAFTADIASTSGYKDENLVTVDNFATYGTHSDSNSLAGFGNSEDIRGDLEGRVPYSTGEVITNDSLPEPSSREMGFSYGFRKHRSSIRNRRINSQFIQPRTSLESCLMAQLYKEYAEIEEYIYSPSPLQKPTLRPFIVTDGSRIISRSPQDYISEPSGAGKCKLQKDTYAQERMTVLGIPRLPNVASVKLQKNAKARKGKEPILRRTDSSKLVNGNHNNAPGSSDEARLFYFGLTMGIISSFLANKREMEQLNKLLKQSENLVQDLQDELEMKDS</sequence>
<dbReference type="Proteomes" id="UP001289374">
    <property type="component" value="Unassembled WGS sequence"/>
</dbReference>
<protein>
    <submittedName>
        <fullName evidence="2">Uncharacterized protein</fullName>
    </submittedName>
</protein>
<dbReference type="InterPro" id="IPR040348">
    <property type="entry name" value="POLAR-like"/>
</dbReference>
<keyword evidence="3" id="KW-1185">Reference proteome</keyword>
<dbReference type="GO" id="GO:0008356">
    <property type="term" value="P:asymmetric cell division"/>
    <property type="evidence" value="ECO:0007669"/>
    <property type="project" value="InterPro"/>
</dbReference>
<evidence type="ECO:0000313" key="3">
    <source>
        <dbReference type="Proteomes" id="UP001289374"/>
    </source>
</evidence>
<evidence type="ECO:0000256" key="1">
    <source>
        <dbReference type="SAM" id="Coils"/>
    </source>
</evidence>
<dbReference type="EMBL" id="JACGWL010000005">
    <property type="protein sequence ID" value="KAK4402227.1"/>
    <property type="molecule type" value="Genomic_DNA"/>
</dbReference>
<organism evidence="2 3">
    <name type="scientific">Sesamum angolense</name>
    <dbReference type="NCBI Taxonomy" id="2727404"/>
    <lineage>
        <taxon>Eukaryota</taxon>
        <taxon>Viridiplantae</taxon>
        <taxon>Streptophyta</taxon>
        <taxon>Embryophyta</taxon>
        <taxon>Tracheophyta</taxon>
        <taxon>Spermatophyta</taxon>
        <taxon>Magnoliopsida</taxon>
        <taxon>eudicotyledons</taxon>
        <taxon>Gunneridae</taxon>
        <taxon>Pentapetalae</taxon>
        <taxon>asterids</taxon>
        <taxon>lamiids</taxon>
        <taxon>Lamiales</taxon>
        <taxon>Pedaliaceae</taxon>
        <taxon>Sesamum</taxon>
    </lineage>
</organism>
<dbReference type="PANTHER" id="PTHR33476">
    <property type="entry name" value="EMB|CAB62613.1"/>
    <property type="match status" value="1"/>
</dbReference>
<dbReference type="PANTHER" id="PTHR33476:SF7">
    <property type="entry name" value="EMB|CAB62613.1"/>
    <property type="match status" value="1"/>
</dbReference>
<comment type="caution">
    <text evidence="2">The sequence shown here is derived from an EMBL/GenBank/DDBJ whole genome shotgun (WGS) entry which is preliminary data.</text>
</comment>
<accession>A0AAE2BYB0</accession>
<name>A0AAE2BYB0_9LAMI</name>
<proteinExistence type="predicted"/>
<gene>
    <name evidence="2" type="ORF">Sango_0963400</name>
</gene>
<reference evidence="2" key="1">
    <citation type="submission" date="2020-06" db="EMBL/GenBank/DDBJ databases">
        <authorList>
            <person name="Li T."/>
            <person name="Hu X."/>
            <person name="Zhang T."/>
            <person name="Song X."/>
            <person name="Zhang H."/>
            <person name="Dai N."/>
            <person name="Sheng W."/>
            <person name="Hou X."/>
            <person name="Wei L."/>
        </authorList>
    </citation>
    <scope>NUCLEOTIDE SEQUENCE</scope>
    <source>
        <strain evidence="2">K16</strain>
        <tissue evidence="2">Leaf</tissue>
    </source>
</reference>
<dbReference type="AlphaFoldDB" id="A0AAE2BYB0"/>
<evidence type="ECO:0000313" key="2">
    <source>
        <dbReference type="EMBL" id="KAK4402227.1"/>
    </source>
</evidence>
<feature type="coiled-coil region" evidence="1">
    <location>
        <begin position="435"/>
        <end position="462"/>
    </location>
</feature>
<keyword evidence="1" id="KW-0175">Coiled coil</keyword>